<evidence type="ECO:0000259" key="2">
    <source>
        <dbReference type="PROSITE" id="PS50041"/>
    </source>
</evidence>
<name>A0AAV6YIG2_ENGPU</name>
<dbReference type="AlphaFoldDB" id="A0AAV6YIG2"/>
<organism evidence="3 4">
    <name type="scientific">Engystomops pustulosus</name>
    <name type="common">Tungara frog</name>
    <name type="synonym">Physalaemus pustulosus</name>
    <dbReference type="NCBI Taxonomy" id="76066"/>
    <lineage>
        <taxon>Eukaryota</taxon>
        <taxon>Metazoa</taxon>
        <taxon>Chordata</taxon>
        <taxon>Craniata</taxon>
        <taxon>Vertebrata</taxon>
        <taxon>Euteleostomi</taxon>
        <taxon>Amphibia</taxon>
        <taxon>Batrachia</taxon>
        <taxon>Anura</taxon>
        <taxon>Neobatrachia</taxon>
        <taxon>Hyloidea</taxon>
        <taxon>Leptodactylidae</taxon>
        <taxon>Leiuperinae</taxon>
        <taxon>Engystomops</taxon>
    </lineage>
</organism>
<dbReference type="Gene3D" id="3.10.100.10">
    <property type="entry name" value="Mannose-Binding Protein A, subunit A"/>
    <property type="match status" value="1"/>
</dbReference>
<protein>
    <recommendedName>
        <fullName evidence="2">C-type lectin domain-containing protein</fullName>
    </recommendedName>
</protein>
<dbReference type="EMBL" id="WNYA01035332">
    <property type="protein sequence ID" value="KAG8536982.1"/>
    <property type="molecule type" value="Genomic_DNA"/>
</dbReference>
<evidence type="ECO:0000256" key="1">
    <source>
        <dbReference type="ARBA" id="ARBA00023157"/>
    </source>
</evidence>
<reference evidence="3" key="1">
    <citation type="thesis" date="2020" institute="ProQuest LLC" country="789 East Eisenhower Parkway, Ann Arbor, MI, USA">
        <title>Comparative Genomics and Chromosome Evolution.</title>
        <authorList>
            <person name="Mudd A.B."/>
        </authorList>
    </citation>
    <scope>NUCLEOTIDE SEQUENCE</scope>
    <source>
        <strain evidence="3">237g6f4</strain>
        <tissue evidence="3">Blood</tissue>
    </source>
</reference>
<comment type="caution">
    <text evidence="3">The sequence shown here is derived from an EMBL/GenBank/DDBJ whole genome shotgun (WGS) entry which is preliminary data.</text>
</comment>
<dbReference type="InterPro" id="IPR018378">
    <property type="entry name" value="C-type_lectin_CS"/>
</dbReference>
<dbReference type="InterPro" id="IPR050111">
    <property type="entry name" value="C-type_lectin/snaclec_domain"/>
</dbReference>
<feature type="domain" description="C-type lectin" evidence="2">
    <location>
        <begin position="1"/>
        <end position="92"/>
    </location>
</feature>
<dbReference type="InterPro" id="IPR016186">
    <property type="entry name" value="C-type_lectin-like/link_sf"/>
</dbReference>
<dbReference type="InterPro" id="IPR001304">
    <property type="entry name" value="C-type_lectin-like"/>
</dbReference>
<dbReference type="PANTHER" id="PTHR22803">
    <property type="entry name" value="MANNOSE, PHOSPHOLIPASE, LECTIN RECEPTOR RELATED"/>
    <property type="match status" value="1"/>
</dbReference>
<gene>
    <name evidence="3" type="ORF">GDO81_025285</name>
</gene>
<accession>A0AAV6YIG2</accession>
<keyword evidence="1" id="KW-1015">Disulfide bond</keyword>
<dbReference type="Proteomes" id="UP000824782">
    <property type="component" value="Unassembled WGS sequence"/>
</dbReference>
<keyword evidence="4" id="KW-1185">Reference proteome</keyword>
<sequence length="99" mass="11416">MCVHRSADLVVINNENEQQFISGITRDVTYWIGLSDIEDEGNWTWVDGTDYKSSYQFWQPNEPNSYGGDEDCGQMRKEGRWNDRACNDGAPFAICEKKL</sequence>
<dbReference type="SMART" id="SM00034">
    <property type="entry name" value="CLECT"/>
    <property type="match status" value="1"/>
</dbReference>
<dbReference type="PROSITE" id="PS50041">
    <property type="entry name" value="C_TYPE_LECTIN_2"/>
    <property type="match status" value="1"/>
</dbReference>
<proteinExistence type="predicted"/>
<dbReference type="InterPro" id="IPR016187">
    <property type="entry name" value="CTDL_fold"/>
</dbReference>
<evidence type="ECO:0000313" key="4">
    <source>
        <dbReference type="Proteomes" id="UP000824782"/>
    </source>
</evidence>
<dbReference type="Pfam" id="PF00059">
    <property type="entry name" value="Lectin_C"/>
    <property type="match status" value="1"/>
</dbReference>
<evidence type="ECO:0000313" key="3">
    <source>
        <dbReference type="EMBL" id="KAG8536982.1"/>
    </source>
</evidence>
<dbReference type="PROSITE" id="PS00615">
    <property type="entry name" value="C_TYPE_LECTIN_1"/>
    <property type="match status" value="1"/>
</dbReference>
<dbReference type="SUPFAM" id="SSF56436">
    <property type="entry name" value="C-type lectin-like"/>
    <property type="match status" value="1"/>
</dbReference>